<comment type="caution">
    <text evidence="4">The sequence shown here is derived from an EMBL/GenBank/DDBJ whole genome shotgun (WGS) entry which is preliminary data.</text>
</comment>
<dbReference type="PIRSF" id="PIRSF016719">
    <property type="entry name" value="UCP016719"/>
    <property type="match status" value="1"/>
</dbReference>
<accession>A0A9X8RDA2</accession>
<dbReference type="Gene3D" id="3.40.50.12170">
    <property type="entry name" value="Uncharacterised protein PF07075, DUF1343"/>
    <property type="match status" value="1"/>
</dbReference>
<evidence type="ECO:0000313" key="5">
    <source>
        <dbReference type="Proteomes" id="UP000185829"/>
    </source>
</evidence>
<evidence type="ECO:0000259" key="2">
    <source>
        <dbReference type="Pfam" id="PF07075"/>
    </source>
</evidence>
<dbReference type="RefSeq" id="WP_076371364.1">
    <property type="nucleotide sequence ID" value="NZ_FTMX01000008.1"/>
</dbReference>
<dbReference type="InterPro" id="IPR008302">
    <property type="entry name" value="NamZ"/>
</dbReference>
<dbReference type="Gene3D" id="3.90.1150.140">
    <property type="match status" value="1"/>
</dbReference>
<dbReference type="Pfam" id="PF20732">
    <property type="entry name" value="NamZ_C"/>
    <property type="match status" value="1"/>
</dbReference>
<dbReference type="InterPro" id="IPR048503">
    <property type="entry name" value="NamZ_C"/>
</dbReference>
<dbReference type="PANTHER" id="PTHR42915">
    <property type="entry name" value="HYPOTHETICAL 460 KDA PROTEIN IN FEUA-SIGW INTERGENIC REGION [PRECURSOR]"/>
    <property type="match status" value="1"/>
</dbReference>
<sequence>MKRMITLFIICLLTFGIVSSKSVTAVKEKKKQKVSPGIEVLLKEEKNVLSGKKVGLITNPTGIDSKLTSIVDLLNDDPDINLTALFGPEHGVRGDAQAGASVEYYIDEKTGLPVYSLYGKTKKPTPEMLKDVEVLVFDIQDVGTRYYTYIYTMAYAMEAAKENDIPFIVLDRPNPQGGESVEGPVLEPEFSSFVGLYPIPLKHGMTVGELATLFNKEFKIGADLKVIKMKGWKRDMDYDDTGLPFVLPSPNMPTVSTTFVYPATGLIEGTNVSEGRGTTKPFELIGAPYINGEELADKLNALRLPGVKFRAASFTPTFSKHAGKLSHGVEIYITDREQFKAVPTGLHIIKTIQDLYPGDFEFLAANNFNLLIGNGWVMSRIEEGSSVNEIMKEYQVKQDAFKKVRKNYLLYK</sequence>
<dbReference type="PANTHER" id="PTHR42915:SF1">
    <property type="entry name" value="PEPTIDOGLYCAN BETA-N-ACETYLMURAMIDASE NAMZ"/>
    <property type="match status" value="1"/>
</dbReference>
<reference evidence="4 5" key="1">
    <citation type="submission" date="2017-01" db="EMBL/GenBank/DDBJ databases">
        <authorList>
            <person name="Varghese N."/>
            <person name="Submissions S."/>
        </authorList>
    </citation>
    <scope>NUCLEOTIDE SEQUENCE [LARGE SCALE GENOMIC DNA]</scope>
    <source>
        <strain evidence="4 5">RUG2-6</strain>
    </source>
</reference>
<dbReference type="InterPro" id="IPR048502">
    <property type="entry name" value="NamZ_N"/>
</dbReference>
<feature type="domain" description="Peptidoglycan beta-N-acetylmuramidase NamZ N-terminal" evidence="2">
    <location>
        <begin position="54"/>
        <end position="255"/>
    </location>
</feature>
<dbReference type="Proteomes" id="UP000185829">
    <property type="component" value="Unassembled WGS sequence"/>
</dbReference>
<dbReference type="EMBL" id="FTMX01000008">
    <property type="protein sequence ID" value="SIR98263.1"/>
    <property type="molecule type" value="Genomic_DNA"/>
</dbReference>
<name>A0A9X8RDA2_9BACI</name>
<organism evidence="4 5">
    <name type="scientific">Peribacillus simplex</name>
    <dbReference type="NCBI Taxonomy" id="1478"/>
    <lineage>
        <taxon>Bacteria</taxon>
        <taxon>Bacillati</taxon>
        <taxon>Bacillota</taxon>
        <taxon>Bacilli</taxon>
        <taxon>Bacillales</taxon>
        <taxon>Bacillaceae</taxon>
        <taxon>Peribacillus</taxon>
    </lineage>
</organism>
<dbReference type="Pfam" id="PF07075">
    <property type="entry name" value="NamZ_N"/>
    <property type="match status" value="1"/>
</dbReference>
<dbReference type="AlphaFoldDB" id="A0A9X8RDA2"/>
<feature type="domain" description="Peptidoglycan beta-N-acetylmuramidase NamZ C-terminal" evidence="3">
    <location>
        <begin position="259"/>
        <end position="411"/>
    </location>
</feature>
<evidence type="ECO:0000313" key="4">
    <source>
        <dbReference type="EMBL" id="SIR98263.1"/>
    </source>
</evidence>
<dbReference type="GO" id="GO:0033922">
    <property type="term" value="F:peptidoglycan beta-N-acetylmuramidase activity"/>
    <property type="evidence" value="ECO:0007669"/>
    <property type="project" value="InterPro"/>
</dbReference>
<evidence type="ECO:0000256" key="1">
    <source>
        <dbReference type="SAM" id="SignalP"/>
    </source>
</evidence>
<proteinExistence type="predicted"/>
<feature type="signal peptide" evidence="1">
    <location>
        <begin position="1"/>
        <end position="20"/>
    </location>
</feature>
<feature type="chain" id="PRO_5040904563" evidence="1">
    <location>
        <begin position="21"/>
        <end position="412"/>
    </location>
</feature>
<protein>
    <submittedName>
        <fullName evidence="4">Uncharacterized conserved protein YbbC, DUF1343 family</fullName>
    </submittedName>
</protein>
<gene>
    <name evidence="4" type="ORF">SAMN05878482_10882</name>
</gene>
<keyword evidence="1" id="KW-0732">Signal</keyword>
<evidence type="ECO:0000259" key="3">
    <source>
        <dbReference type="Pfam" id="PF20732"/>
    </source>
</evidence>